<evidence type="ECO:0000313" key="2">
    <source>
        <dbReference type="WBParaSite" id="jg9150"/>
    </source>
</evidence>
<accession>A0A915ERY1</accession>
<name>A0A915ERY1_9BILA</name>
<proteinExistence type="predicted"/>
<keyword evidence="1" id="KW-1185">Reference proteome</keyword>
<organism evidence="1 2">
    <name type="scientific">Ditylenchus dipsaci</name>
    <dbReference type="NCBI Taxonomy" id="166011"/>
    <lineage>
        <taxon>Eukaryota</taxon>
        <taxon>Metazoa</taxon>
        <taxon>Ecdysozoa</taxon>
        <taxon>Nematoda</taxon>
        <taxon>Chromadorea</taxon>
        <taxon>Rhabditida</taxon>
        <taxon>Tylenchina</taxon>
        <taxon>Tylenchomorpha</taxon>
        <taxon>Sphaerularioidea</taxon>
        <taxon>Anguinidae</taxon>
        <taxon>Anguininae</taxon>
        <taxon>Ditylenchus</taxon>
    </lineage>
</organism>
<dbReference type="WBParaSite" id="jg9150">
    <property type="protein sequence ID" value="jg9150"/>
    <property type="gene ID" value="jg9150"/>
</dbReference>
<dbReference type="AlphaFoldDB" id="A0A915ERY1"/>
<evidence type="ECO:0000313" key="1">
    <source>
        <dbReference type="Proteomes" id="UP000887574"/>
    </source>
</evidence>
<dbReference type="Proteomes" id="UP000887574">
    <property type="component" value="Unplaced"/>
</dbReference>
<protein>
    <submittedName>
        <fullName evidence="2">Uncharacterized protein</fullName>
    </submittedName>
</protein>
<reference evidence="2" key="1">
    <citation type="submission" date="2022-11" db="UniProtKB">
        <authorList>
            <consortium name="WormBaseParasite"/>
        </authorList>
    </citation>
    <scope>IDENTIFICATION</scope>
</reference>
<sequence>MRTSTVPTTSSCYKNRFENLQYRLVHIQAVLCSGCASMAVELPNFDDVVFMQDGAPPHWDLRLLAWLSLQFPAVGWAEVREF</sequence>